<dbReference type="PANTHER" id="PTHR46401">
    <property type="entry name" value="GLYCOSYLTRANSFERASE WBBK-RELATED"/>
    <property type="match status" value="1"/>
</dbReference>
<dbReference type="EMBL" id="CAADFP010000045">
    <property type="protein sequence ID" value="VFK27311.1"/>
    <property type="molecule type" value="Genomic_DNA"/>
</dbReference>
<dbReference type="GO" id="GO:0016757">
    <property type="term" value="F:glycosyltransferase activity"/>
    <property type="evidence" value="ECO:0007669"/>
    <property type="project" value="InterPro"/>
</dbReference>
<accession>A0A450W1B6</accession>
<dbReference type="AlphaFoldDB" id="A0A450W1B6"/>
<dbReference type="EMBL" id="CAADFM010000045">
    <property type="protein sequence ID" value="VFK10877.1"/>
    <property type="molecule type" value="Genomic_DNA"/>
</dbReference>
<dbReference type="Pfam" id="PF00534">
    <property type="entry name" value="Glycos_transf_1"/>
    <property type="match status" value="1"/>
</dbReference>
<feature type="domain" description="Glycosyl transferase family 1" evidence="2">
    <location>
        <begin position="262"/>
        <end position="414"/>
    </location>
</feature>
<name>A0A450W1B6_9GAMM</name>
<dbReference type="InterPro" id="IPR001296">
    <property type="entry name" value="Glyco_trans_1"/>
</dbReference>
<proteinExistence type="predicted"/>
<dbReference type="SUPFAM" id="SSF53756">
    <property type="entry name" value="UDP-Glycosyltransferase/glycogen phosphorylase"/>
    <property type="match status" value="1"/>
</dbReference>
<keyword evidence="1 3" id="KW-0808">Transferase</keyword>
<evidence type="ECO:0000313" key="4">
    <source>
        <dbReference type="EMBL" id="VFK27311.1"/>
    </source>
</evidence>
<gene>
    <name evidence="3" type="ORF">BECKLPF1236A_GA0070988_100458</name>
    <name evidence="4" type="ORF">BECKLPF1236C_GA0070990_100458</name>
</gene>
<reference evidence="3" key="1">
    <citation type="submission" date="2019-02" db="EMBL/GenBank/DDBJ databases">
        <authorList>
            <person name="Gruber-Vodicka R. H."/>
            <person name="Seah K. B. B."/>
        </authorList>
    </citation>
    <scope>NUCLEOTIDE SEQUENCE</scope>
    <source>
        <strain evidence="3">BECK_S312</strain>
        <strain evidence="4">BECK_S426</strain>
    </source>
</reference>
<dbReference type="PANTHER" id="PTHR46401:SF2">
    <property type="entry name" value="GLYCOSYLTRANSFERASE WBBK-RELATED"/>
    <property type="match status" value="1"/>
</dbReference>
<evidence type="ECO:0000256" key="1">
    <source>
        <dbReference type="ARBA" id="ARBA00022679"/>
    </source>
</evidence>
<dbReference type="Gene3D" id="3.40.50.2000">
    <property type="entry name" value="Glycogen Phosphorylase B"/>
    <property type="match status" value="2"/>
</dbReference>
<dbReference type="CDD" id="cd03809">
    <property type="entry name" value="GT4_MtfB-like"/>
    <property type="match status" value="1"/>
</dbReference>
<organism evidence="3">
    <name type="scientific">Candidatus Kentrum sp. LPFa</name>
    <dbReference type="NCBI Taxonomy" id="2126335"/>
    <lineage>
        <taxon>Bacteria</taxon>
        <taxon>Pseudomonadati</taxon>
        <taxon>Pseudomonadota</taxon>
        <taxon>Gammaproteobacteria</taxon>
        <taxon>Candidatus Kentrum</taxon>
    </lineage>
</organism>
<evidence type="ECO:0000313" key="3">
    <source>
        <dbReference type="EMBL" id="VFK10877.1"/>
    </source>
</evidence>
<sequence length="439" mass="49636">MKIAIDAHSLGQKKDNISVAVYARNLSFSLMQLGHEVFPIYSMNRIIHKEQLMAPTFFQALVTKGEPDAKNYKRWLLYTFKYAFSHLPFLSPRIKTIQGVDSLDLQSMREKLPMAAAGFLNTPSLYRAAQAIAALTRVETSVMAPKEQPIDVLHLTMPLPVRIKKAKKIVTVHDVIPLKIPNVVEVNLGHYLNVVETSLRTADLIFSVSRHTKNDLMEKLNIPDKKIFVTYQSSIIPNDLLELGKDEVAGFLAQYYGLEIGKYFLFYGNIDPKKNIGNLLRAFGIAKTDCKLVIVGGKSWLSEDVERFFESKRYNQESQQKFIRIPYTFFHSLMYLLKGARALLFPSIYEGFGLPVLEAMQMGTPVITSNVSSLPEVGGDAAYYVDPYSIEDIKIAIETLSDNEEKLGEMSKKGLLQADNFSMENHKNRISQGYELLFA</sequence>
<protein>
    <submittedName>
        <fullName evidence="3">Glycosyltransferase involved in cell wall bisynthesis</fullName>
    </submittedName>
</protein>
<evidence type="ECO:0000259" key="2">
    <source>
        <dbReference type="Pfam" id="PF00534"/>
    </source>
</evidence>